<dbReference type="Proteomes" id="UP000271098">
    <property type="component" value="Unassembled WGS sequence"/>
</dbReference>
<evidence type="ECO:0000256" key="2">
    <source>
        <dbReference type="ARBA" id="ARBA00022737"/>
    </source>
</evidence>
<dbReference type="PANTHER" id="PTHR24408:SF58">
    <property type="entry name" value="TRANSCRIPTION FACTOR (TFIIIA), PUTATIVE (AFU_ORTHOLOGUE AFUA_1G05150)-RELATED"/>
    <property type="match status" value="1"/>
</dbReference>
<dbReference type="PROSITE" id="PS50157">
    <property type="entry name" value="ZINC_FINGER_C2H2_2"/>
    <property type="match status" value="2"/>
</dbReference>
<evidence type="ECO:0000259" key="6">
    <source>
        <dbReference type="PROSITE" id="PS50157"/>
    </source>
</evidence>
<dbReference type="InterPro" id="IPR013087">
    <property type="entry name" value="Znf_C2H2_type"/>
</dbReference>
<dbReference type="InterPro" id="IPR036236">
    <property type="entry name" value="Znf_C2H2_sf"/>
</dbReference>
<dbReference type="GO" id="GO:0043565">
    <property type="term" value="F:sequence-specific DNA binding"/>
    <property type="evidence" value="ECO:0007669"/>
    <property type="project" value="TreeGrafter"/>
</dbReference>
<evidence type="ECO:0000313" key="9">
    <source>
        <dbReference type="WBParaSite" id="GPUH_0000471401-mRNA-1"/>
    </source>
</evidence>
<dbReference type="Gene3D" id="3.30.160.60">
    <property type="entry name" value="Classic Zinc Finger"/>
    <property type="match status" value="2"/>
</dbReference>
<protein>
    <submittedName>
        <fullName evidence="9">C2H2-type domain-containing protein</fullName>
    </submittedName>
</protein>
<keyword evidence="4" id="KW-0862">Zinc</keyword>
<reference evidence="9" key="1">
    <citation type="submission" date="2016-06" db="UniProtKB">
        <authorList>
            <consortium name="WormBaseParasite"/>
        </authorList>
    </citation>
    <scope>IDENTIFICATION</scope>
</reference>
<dbReference type="SMART" id="SM00355">
    <property type="entry name" value="ZnF_C2H2"/>
    <property type="match status" value="3"/>
</dbReference>
<proteinExistence type="predicted"/>
<organism evidence="9">
    <name type="scientific">Gongylonema pulchrum</name>
    <dbReference type="NCBI Taxonomy" id="637853"/>
    <lineage>
        <taxon>Eukaryota</taxon>
        <taxon>Metazoa</taxon>
        <taxon>Ecdysozoa</taxon>
        <taxon>Nematoda</taxon>
        <taxon>Chromadorea</taxon>
        <taxon>Rhabditida</taxon>
        <taxon>Spirurina</taxon>
        <taxon>Spiruromorpha</taxon>
        <taxon>Spiruroidea</taxon>
        <taxon>Gongylonematidae</taxon>
        <taxon>Gongylonema</taxon>
    </lineage>
</organism>
<keyword evidence="1" id="KW-0479">Metal-binding</keyword>
<feature type="domain" description="C2H2-type" evidence="6">
    <location>
        <begin position="155"/>
        <end position="183"/>
    </location>
</feature>
<keyword evidence="8" id="KW-1185">Reference proteome</keyword>
<sequence>MSPAQFQGIEENKNVGKMDEAGLEAKNSIFPICRSPHSDLFSTKNVKPSPWQYLNNLGHRPTFIKTSDTAQTASSNYPAYCAALPPYSQPQRLQNAWMMQASMHTSRAEANPSNLFFEGNQRSQLEQGAYAALMSSRKRLSNLLHRTRQKAMFPLMCNICGQSFARDDELLQHHKRSHISKLKFTCLLCKRSFKSYNVLRRHKKKVHGTETSNQTEGPISTDLGEPLFKCSLCDNYYTLKGNCARHEWIKHGLLRNRHGVNYPSNSSRIQ</sequence>
<dbReference type="WBParaSite" id="GPUH_0000471401-mRNA-1">
    <property type="protein sequence ID" value="GPUH_0000471401-mRNA-1"/>
    <property type="gene ID" value="GPUH_0000471401"/>
</dbReference>
<keyword evidence="3 5" id="KW-0863">Zinc-finger</keyword>
<name>A0A183D7L6_9BILA</name>
<evidence type="ECO:0000313" key="7">
    <source>
        <dbReference type="EMBL" id="VDK46853.1"/>
    </source>
</evidence>
<gene>
    <name evidence="7" type="ORF">GPUH_LOCUS4707</name>
</gene>
<evidence type="ECO:0000256" key="5">
    <source>
        <dbReference type="PROSITE-ProRule" id="PRU00042"/>
    </source>
</evidence>
<keyword evidence="2" id="KW-0677">Repeat</keyword>
<dbReference type="SUPFAM" id="SSF57667">
    <property type="entry name" value="beta-beta-alpha zinc fingers"/>
    <property type="match status" value="1"/>
</dbReference>
<dbReference type="GO" id="GO:0008270">
    <property type="term" value="F:zinc ion binding"/>
    <property type="evidence" value="ECO:0007669"/>
    <property type="project" value="UniProtKB-KW"/>
</dbReference>
<evidence type="ECO:0000256" key="1">
    <source>
        <dbReference type="ARBA" id="ARBA00022723"/>
    </source>
</evidence>
<dbReference type="GO" id="GO:0005634">
    <property type="term" value="C:nucleus"/>
    <property type="evidence" value="ECO:0007669"/>
    <property type="project" value="TreeGrafter"/>
</dbReference>
<dbReference type="EMBL" id="UYRT01009208">
    <property type="protein sequence ID" value="VDK46853.1"/>
    <property type="molecule type" value="Genomic_DNA"/>
</dbReference>
<reference evidence="7 8" key="2">
    <citation type="submission" date="2018-11" db="EMBL/GenBank/DDBJ databases">
        <authorList>
            <consortium name="Pathogen Informatics"/>
        </authorList>
    </citation>
    <scope>NUCLEOTIDE SEQUENCE [LARGE SCALE GENOMIC DNA]</scope>
</reference>
<feature type="domain" description="C2H2-type" evidence="6">
    <location>
        <begin position="184"/>
        <end position="212"/>
    </location>
</feature>
<accession>A0A183D7L6</accession>
<dbReference type="AlphaFoldDB" id="A0A183D7L6"/>
<dbReference type="OrthoDB" id="6077919at2759"/>
<evidence type="ECO:0000256" key="3">
    <source>
        <dbReference type="ARBA" id="ARBA00022771"/>
    </source>
</evidence>
<dbReference type="PANTHER" id="PTHR24408">
    <property type="entry name" value="ZINC FINGER PROTEIN"/>
    <property type="match status" value="1"/>
</dbReference>
<evidence type="ECO:0000313" key="8">
    <source>
        <dbReference type="Proteomes" id="UP000271098"/>
    </source>
</evidence>
<dbReference type="GO" id="GO:0000981">
    <property type="term" value="F:DNA-binding transcription factor activity, RNA polymerase II-specific"/>
    <property type="evidence" value="ECO:0007669"/>
    <property type="project" value="TreeGrafter"/>
</dbReference>
<dbReference type="PROSITE" id="PS00028">
    <property type="entry name" value="ZINC_FINGER_C2H2_1"/>
    <property type="match status" value="3"/>
</dbReference>
<evidence type="ECO:0000256" key="4">
    <source>
        <dbReference type="ARBA" id="ARBA00022833"/>
    </source>
</evidence>
<dbReference type="Pfam" id="PF00096">
    <property type="entry name" value="zf-C2H2"/>
    <property type="match status" value="1"/>
</dbReference>